<feature type="non-terminal residue" evidence="1">
    <location>
        <position position="1"/>
    </location>
</feature>
<accession>A0A812QWL8</accession>
<keyword evidence="2" id="KW-1185">Reference proteome</keyword>
<name>A0A812QWL8_9DINO</name>
<dbReference type="OrthoDB" id="438642at2759"/>
<gene>
    <name evidence="1" type="ORF">SNEC2469_LOCUS11204</name>
</gene>
<protein>
    <submittedName>
        <fullName evidence="1">Uncharacterized protein</fullName>
    </submittedName>
</protein>
<sequence length="172" mass="18705">LFHDRRPLLKPDSPAWQEAILEWAKDAGPGTTLLGTGRMCTGALGRRGWVQRKLLLDAARAAGSLRLAGQLGESFAYYTGTPLKQSPPRCFAGTSRLALEAELAAASPLHLEGYEWLNAYEFGAFQMAQDRPTGSSRATSSDEVEWLMAPWSGEQTYFDNHTAKLLAFGGSA</sequence>
<proteinExistence type="predicted"/>
<reference evidence="1" key="1">
    <citation type="submission" date="2021-02" db="EMBL/GenBank/DDBJ databases">
        <authorList>
            <person name="Dougan E. K."/>
            <person name="Rhodes N."/>
            <person name="Thang M."/>
            <person name="Chan C."/>
        </authorList>
    </citation>
    <scope>NUCLEOTIDE SEQUENCE</scope>
</reference>
<evidence type="ECO:0000313" key="1">
    <source>
        <dbReference type="EMBL" id="CAE7407902.1"/>
    </source>
</evidence>
<dbReference type="AlphaFoldDB" id="A0A812QWL8"/>
<evidence type="ECO:0000313" key="2">
    <source>
        <dbReference type="Proteomes" id="UP000601435"/>
    </source>
</evidence>
<dbReference type="EMBL" id="CAJNJA010017788">
    <property type="protein sequence ID" value="CAE7407902.1"/>
    <property type="molecule type" value="Genomic_DNA"/>
</dbReference>
<dbReference type="Proteomes" id="UP000601435">
    <property type="component" value="Unassembled WGS sequence"/>
</dbReference>
<feature type="non-terminal residue" evidence="1">
    <location>
        <position position="172"/>
    </location>
</feature>
<organism evidence="1 2">
    <name type="scientific">Symbiodinium necroappetens</name>
    <dbReference type="NCBI Taxonomy" id="1628268"/>
    <lineage>
        <taxon>Eukaryota</taxon>
        <taxon>Sar</taxon>
        <taxon>Alveolata</taxon>
        <taxon>Dinophyceae</taxon>
        <taxon>Suessiales</taxon>
        <taxon>Symbiodiniaceae</taxon>
        <taxon>Symbiodinium</taxon>
    </lineage>
</organism>
<comment type="caution">
    <text evidence="1">The sequence shown here is derived from an EMBL/GenBank/DDBJ whole genome shotgun (WGS) entry which is preliminary data.</text>
</comment>